<keyword evidence="3" id="KW-1185">Reference proteome</keyword>
<feature type="chain" id="PRO_5035219782" description="Secreted protein" evidence="1">
    <location>
        <begin position="27"/>
        <end position="74"/>
    </location>
</feature>
<keyword evidence="1" id="KW-0732">Signal</keyword>
<dbReference type="AlphaFoldDB" id="A0A8I6X2M4"/>
<reference evidence="3" key="1">
    <citation type="journal article" date="2012" name="Nature">
        <title>A physical, genetic and functional sequence assembly of the barley genome.</title>
        <authorList>
            <consortium name="The International Barley Genome Sequencing Consortium"/>
            <person name="Mayer K.F."/>
            <person name="Waugh R."/>
            <person name="Brown J.W."/>
            <person name="Schulman A."/>
            <person name="Langridge P."/>
            <person name="Platzer M."/>
            <person name="Fincher G.B."/>
            <person name="Muehlbauer G.J."/>
            <person name="Sato K."/>
            <person name="Close T.J."/>
            <person name="Wise R.P."/>
            <person name="Stein N."/>
        </authorList>
    </citation>
    <scope>NUCLEOTIDE SEQUENCE [LARGE SCALE GENOMIC DNA]</scope>
    <source>
        <strain evidence="3">cv. Morex</strain>
    </source>
</reference>
<organism evidence="2 3">
    <name type="scientific">Hordeum vulgare subsp. vulgare</name>
    <name type="common">Domesticated barley</name>
    <dbReference type="NCBI Taxonomy" id="112509"/>
    <lineage>
        <taxon>Eukaryota</taxon>
        <taxon>Viridiplantae</taxon>
        <taxon>Streptophyta</taxon>
        <taxon>Embryophyta</taxon>
        <taxon>Tracheophyta</taxon>
        <taxon>Spermatophyta</taxon>
        <taxon>Magnoliopsida</taxon>
        <taxon>Liliopsida</taxon>
        <taxon>Poales</taxon>
        <taxon>Poaceae</taxon>
        <taxon>BOP clade</taxon>
        <taxon>Pooideae</taxon>
        <taxon>Triticodae</taxon>
        <taxon>Triticeae</taxon>
        <taxon>Hordeinae</taxon>
        <taxon>Hordeum</taxon>
    </lineage>
</organism>
<dbReference type="Proteomes" id="UP000011116">
    <property type="component" value="Chromosome 3H"/>
</dbReference>
<reference evidence="2" key="2">
    <citation type="submission" date="2020-10" db="EMBL/GenBank/DDBJ databases">
        <authorList>
            <person name="Scholz U."/>
            <person name="Mascher M."/>
            <person name="Fiebig A."/>
        </authorList>
    </citation>
    <scope>NUCLEOTIDE SEQUENCE [LARGE SCALE GENOMIC DNA]</scope>
    <source>
        <strain evidence="2">cv. Morex</strain>
    </source>
</reference>
<accession>A0A8I6X2M4</accession>
<dbReference type="Gramene" id="HORVU.MOREX.r2.3HG0233830.1">
    <property type="protein sequence ID" value="HORVU.MOREX.r2.3HG0233830.1.CDS.1"/>
    <property type="gene ID" value="HORVU.MOREX.r2.3HG0233830"/>
</dbReference>
<evidence type="ECO:0008006" key="4">
    <source>
        <dbReference type="Google" id="ProtNLM"/>
    </source>
</evidence>
<feature type="signal peptide" evidence="1">
    <location>
        <begin position="1"/>
        <end position="26"/>
    </location>
</feature>
<evidence type="ECO:0000256" key="1">
    <source>
        <dbReference type="SAM" id="SignalP"/>
    </source>
</evidence>
<proteinExistence type="predicted"/>
<reference evidence="2" key="3">
    <citation type="submission" date="2022-01" db="UniProtKB">
        <authorList>
            <consortium name="EnsemblPlants"/>
        </authorList>
    </citation>
    <scope>IDENTIFICATION</scope>
    <source>
        <strain evidence="2">subsp. vulgare</strain>
    </source>
</reference>
<protein>
    <recommendedName>
        <fullName evidence="4">Secreted protein</fullName>
    </recommendedName>
</protein>
<dbReference type="EnsemblPlants" id="HORVU.MOREX.r3.3HG0282010.1">
    <property type="protein sequence ID" value="HORVU.MOREX.r3.3HG0282010.1.CDS1"/>
    <property type="gene ID" value="HORVU.MOREX.r3.3HG0282010"/>
</dbReference>
<name>A0A8I6X2M4_HORVV</name>
<sequence length="74" mass="8478">MPHYATHGLQQLGCCLFTFLHARTRAFLVAMAARRGGCSPSAQAQLWWITAKWVGYETAPWWWTKKLILLQEGD</sequence>
<evidence type="ECO:0000313" key="2">
    <source>
        <dbReference type="EnsemblPlants" id="HORVU.MOREX.r3.3HG0282010.1.CDS1"/>
    </source>
</evidence>
<evidence type="ECO:0000313" key="3">
    <source>
        <dbReference type="Proteomes" id="UP000011116"/>
    </source>
</evidence>
<dbReference type="Gramene" id="HORVU.MOREX.r3.3HG0282010.1">
    <property type="protein sequence ID" value="HORVU.MOREX.r3.3HG0282010.1.CDS1"/>
    <property type="gene ID" value="HORVU.MOREX.r3.3HG0282010"/>
</dbReference>